<evidence type="ECO:0000256" key="1">
    <source>
        <dbReference type="PIRNR" id="PIRNR006221"/>
    </source>
</evidence>
<dbReference type="PANTHER" id="PTHR12149:SF8">
    <property type="entry name" value="PROTEIN-RIBULOSAMINE 3-KINASE"/>
    <property type="match status" value="1"/>
</dbReference>
<dbReference type="InterPro" id="IPR016477">
    <property type="entry name" value="Fructo-/Ketosamine-3-kinase"/>
</dbReference>
<proteinExistence type="inferred from homology"/>
<dbReference type="GO" id="GO:0016301">
    <property type="term" value="F:kinase activity"/>
    <property type="evidence" value="ECO:0007669"/>
    <property type="project" value="UniProtKB-UniRule"/>
</dbReference>
<dbReference type="EMBL" id="CP000750">
    <property type="protein sequence ID" value="ABS05756.1"/>
    <property type="molecule type" value="Genomic_DNA"/>
</dbReference>
<dbReference type="PANTHER" id="PTHR12149">
    <property type="entry name" value="FRUCTOSAMINE 3 KINASE-RELATED PROTEIN"/>
    <property type="match status" value="1"/>
</dbReference>
<organism evidence="3 4">
    <name type="scientific">Kineococcus radiotolerans (strain ATCC BAA-149 / DSM 14245 / SRS30216)</name>
    <dbReference type="NCBI Taxonomy" id="266940"/>
    <lineage>
        <taxon>Bacteria</taxon>
        <taxon>Bacillati</taxon>
        <taxon>Actinomycetota</taxon>
        <taxon>Actinomycetes</taxon>
        <taxon>Kineosporiales</taxon>
        <taxon>Kineosporiaceae</taxon>
        <taxon>Kineococcus</taxon>
    </lineage>
</organism>
<dbReference type="eggNOG" id="COG3001">
    <property type="taxonomic scope" value="Bacteria"/>
</dbReference>
<dbReference type="AlphaFoldDB" id="A6WG17"/>
<evidence type="ECO:0000313" key="4">
    <source>
        <dbReference type="Proteomes" id="UP000001116"/>
    </source>
</evidence>
<dbReference type="RefSeq" id="WP_012085948.1">
    <property type="nucleotide sequence ID" value="NC_009664.2"/>
</dbReference>
<keyword evidence="1" id="KW-0418">Kinase</keyword>
<accession>A6WG17</accession>
<keyword evidence="1" id="KW-0808">Transferase</keyword>
<dbReference type="KEGG" id="kra:Krad_4293"/>
<dbReference type="Pfam" id="PF03881">
    <property type="entry name" value="Fructosamin_kin"/>
    <property type="match status" value="1"/>
</dbReference>
<keyword evidence="4" id="KW-1185">Reference proteome</keyword>
<comment type="similarity">
    <text evidence="1">Belongs to the fructosamine kinase family.</text>
</comment>
<dbReference type="HOGENOM" id="CLU_036517_0_2_11"/>
<feature type="region of interest" description="Disordered" evidence="2">
    <location>
        <begin position="1"/>
        <end position="24"/>
    </location>
</feature>
<sequence>MRGTGCGGGPRRARCGDRGDDGAVPSTFVKRAPGAPPGALAAEAAGLRWLAAAGGVRVCPVLEVAPDHLVLERVEPVRPAAADAEAFGRHLAATHAAGAPRFGAPPPGVEGDAWIAAAPLPMTTAPTPWGAFYAEHRLRPYLRRAVDAGTLDAGDARVVDRVCERLAAEDPALVAGVQRPARLHGDLWSGNVLWSAAGAVLIDPAAHGGHPETDLAMLALFGLPHLETVLGAYAEAAGTAPGRRERVPLHQLHPLLVHTVLFGGAYAAPALAAARAAVAL</sequence>
<dbReference type="Gene3D" id="1.10.510.10">
    <property type="entry name" value="Transferase(Phosphotransferase) domain 1"/>
    <property type="match status" value="1"/>
</dbReference>
<dbReference type="InterPro" id="IPR011009">
    <property type="entry name" value="Kinase-like_dom_sf"/>
</dbReference>
<dbReference type="OrthoDB" id="5291879at2"/>
<dbReference type="Proteomes" id="UP000001116">
    <property type="component" value="Chromosome"/>
</dbReference>
<reference evidence="4" key="1">
    <citation type="journal article" date="2008" name="PLoS ONE">
        <title>Survival in nuclear waste, extreme resistance, and potential applications gleaned from the genome sequence of Kineococcus radiotolerans SRS30216.</title>
        <authorList>
            <person name="Bagwell C.E."/>
            <person name="Bhat S."/>
            <person name="Hawkins G.M."/>
            <person name="Smith B.W."/>
            <person name="Biswas T."/>
            <person name="Hoover T.R."/>
            <person name="Saunders E."/>
            <person name="Han C.S."/>
            <person name="Tsodikov O.V."/>
            <person name="Shimkets L.J."/>
        </authorList>
    </citation>
    <scope>NUCLEOTIDE SEQUENCE [LARGE SCALE GENOMIC DNA]</scope>
    <source>
        <strain evidence="4">ATCC BAA-149 / DSM 14245 / SRS30216</strain>
    </source>
</reference>
<dbReference type="STRING" id="266940.Krad_4293"/>
<dbReference type="PIRSF" id="PIRSF006221">
    <property type="entry name" value="Ketosamine-3-kinase"/>
    <property type="match status" value="1"/>
</dbReference>
<dbReference type="SUPFAM" id="SSF56112">
    <property type="entry name" value="Protein kinase-like (PK-like)"/>
    <property type="match status" value="1"/>
</dbReference>
<dbReference type="Gene3D" id="3.30.200.20">
    <property type="entry name" value="Phosphorylase Kinase, domain 1"/>
    <property type="match status" value="1"/>
</dbReference>
<evidence type="ECO:0000313" key="3">
    <source>
        <dbReference type="EMBL" id="ABS05756.1"/>
    </source>
</evidence>
<evidence type="ECO:0000256" key="2">
    <source>
        <dbReference type="SAM" id="MobiDB-lite"/>
    </source>
</evidence>
<gene>
    <name evidence="3" type="ordered locus">Krad_4293</name>
</gene>
<dbReference type="Gene3D" id="1.20.1270.240">
    <property type="match status" value="1"/>
</dbReference>
<name>A6WG17_KINRD</name>
<feature type="compositionally biased region" description="Gly residues" evidence="2">
    <location>
        <begin position="1"/>
        <end position="10"/>
    </location>
</feature>
<protein>
    <submittedName>
        <fullName evidence="3">Aminoglycoside phosphotransferase</fullName>
    </submittedName>
</protein>